<dbReference type="RefSeq" id="WP_126376660.1">
    <property type="nucleotide sequence ID" value="NZ_AP017378.1"/>
</dbReference>
<dbReference type="InterPro" id="IPR003731">
    <property type="entry name" value="Di-Nase_FeMo-co_biosynth"/>
</dbReference>
<protein>
    <recommendedName>
        <fullName evidence="2">Dinitrogenase iron-molybdenum cofactor biosynthesis domain-containing protein</fullName>
    </recommendedName>
</protein>
<feature type="region of interest" description="Disordered" evidence="1">
    <location>
        <begin position="115"/>
        <end position="159"/>
    </location>
</feature>
<reference evidence="3 4" key="1">
    <citation type="journal article" date="2018" name="Sci. Adv.">
        <title>Multi-heme cytochromes provide a pathway for survival in energy-limited environments.</title>
        <authorList>
            <person name="Deng X."/>
            <person name="Dohmae N."/>
            <person name="Nealson K.H."/>
            <person name="Hashimoto K."/>
            <person name="Okamoto A."/>
        </authorList>
    </citation>
    <scope>NUCLEOTIDE SEQUENCE [LARGE SCALE GENOMIC DNA]</scope>
    <source>
        <strain evidence="3 4">IS5</strain>
    </source>
</reference>
<evidence type="ECO:0000313" key="4">
    <source>
        <dbReference type="Proteomes" id="UP000269883"/>
    </source>
</evidence>
<evidence type="ECO:0000256" key="1">
    <source>
        <dbReference type="SAM" id="MobiDB-lite"/>
    </source>
</evidence>
<evidence type="ECO:0000259" key="2">
    <source>
        <dbReference type="Pfam" id="PF02579"/>
    </source>
</evidence>
<organism evidence="3 4">
    <name type="scientific">Desulfovibrio ferrophilus</name>
    <dbReference type="NCBI Taxonomy" id="241368"/>
    <lineage>
        <taxon>Bacteria</taxon>
        <taxon>Pseudomonadati</taxon>
        <taxon>Thermodesulfobacteriota</taxon>
        <taxon>Desulfovibrionia</taxon>
        <taxon>Desulfovibrionales</taxon>
        <taxon>Desulfovibrionaceae</taxon>
        <taxon>Desulfovibrio</taxon>
    </lineage>
</organism>
<dbReference type="KEGG" id="dfl:DFE_0697"/>
<dbReference type="AlphaFoldDB" id="A0A2Z6AW54"/>
<dbReference type="Gene3D" id="3.30.420.130">
    <property type="entry name" value="Dinitrogenase iron-molybdenum cofactor biosynthesis domain"/>
    <property type="match status" value="1"/>
</dbReference>
<dbReference type="Proteomes" id="UP000269883">
    <property type="component" value="Chromosome"/>
</dbReference>
<feature type="compositionally biased region" description="Gly residues" evidence="1">
    <location>
        <begin position="115"/>
        <end position="132"/>
    </location>
</feature>
<dbReference type="EMBL" id="AP017378">
    <property type="protein sequence ID" value="BBD07423.1"/>
    <property type="molecule type" value="Genomic_DNA"/>
</dbReference>
<evidence type="ECO:0000313" key="3">
    <source>
        <dbReference type="EMBL" id="BBD07423.1"/>
    </source>
</evidence>
<dbReference type="SUPFAM" id="SSF53146">
    <property type="entry name" value="Nitrogenase accessory factor-like"/>
    <property type="match status" value="1"/>
</dbReference>
<sequence length="159" mass="16463">MLLCMACFGDRLASLAENADCFRLYRVDGGVPNQEGSINPPGREPAALTAALTSCGVDELICGGMTGCTRRFLTQAGITVHPWIKGTLDEVLGAWASKTLDSLAMPGCGGPRCGPGNGPGQGTRGQGCGQGRRNGICTNESISRPGRLRHQGGKTGDTK</sequence>
<dbReference type="OrthoDB" id="280278at2"/>
<accession>A0A2Z6AW54</accession>
<proteinExistence type="predicted"/>
<name>A0A2Z6AW54_9BACT</name>
<feature type="domain" description="Dinitrogenase iron-molybdenum cofactor biosynthesis" evidence="2">
    <location>
        <begin position="18"/>
        <end position="96"/>
    </location>
</feature>
<dbReference type="Pfam" id="PF02579">
    <property type="entry name" value="Nitro_FeMo-Co"/>
    <property type="match status" value="1"/>
</dbReference>
<keyword evidence="4" id="KW-1185">Reference proteome</keyword>
<gene>
    <name evidence="3" type="ORF">DFE_0697</name>
</gene>
<dbReference type="InterPro" id="IPR036105">
    <property type="entry name" value="DiNase_FeMo-co_biosyn_sf"/>
</dbReference>